<reference evidence="2" key="1">
    <citation type="journal article" date="2021" name="Nat. Commun.">
        <title>Genetic determinants of endophytism in the Arabidopsis root mycobiome.</title>
        <authorList>
            <person name="Mesny F."/>
            <person name="Miyauchi S."/>
            <person name="Thiergart T."/>
            <person name="Pickel B."/>
            <person name="Atanasova L."/>
            <person name="Karlsson M."/>
            <person name="Huettel B."/>
            <person name="Barry K.W."/>
            <person name="Haridas S."/>
            <person name="Chen C."/>
            <person name="Bauer D."/>
            <person name="Andreopoulos W."/>
            <person name="Pangilinan J."/>
            <person name="LaButti K."/>
            <person name="Riley R."/>
            <person name="Lipzen A."/>
            <person name="Clum A."/>
            <person name="Drula E."/>
            <person name="Henrissat B."/>
            <person name="Kohler A."/>
            <person name="Grigoriev I.V."/>
            <person name="Martin F.M."/>
            <person name="Hacquard S."/>
        </authorList>
    </citation>
    <scope>NUCLEOTIDE SEQUENCE</scope>
    <source>
        <strain evidence="2">MPI-SDFR-AT-0073</strain>
    </source>
</reference>
<evidence type="ECO:0000313" key="2">
    <source>
        <dbReference type="EMBL" id="KAH6648647.1"/>
    </source>
</evidence>
<evidence type="ECO:0000256" key="1">
    <source>
        <dbReference type="SAM" id="MobiDB-lite"/>
    </source>
</evidence>
<dbReference type="AlphaFoldDB" id="A0A9P8UET6"/>
<dbReference type="RefSeq" id="XP_045955154.1">
    <property type="nucleotide sequence ID" value="XM_046103502.1"/>
</dbReference>
<dbReference type="OrthoDB" id="4779541at2759"/>
<dbReference type="EMBL" id="JAGPXC010000007">
    <property type="protein sequence ID" value="KAH6648647.1"/>
    <property type="molecule type" value="Genomic_DNA"/>
</dbReference>
<dbReference type="GeneID" id="70132394"/>
<gene>
    <name evidence="2" type="ORF">BKA67DRAFT_575459</name>
</gene>
<dbReference type="Proteomes" id="UP000758603">
    <property type="component" value="Unassembled WGS sequence"/>
</dbReference>
<name>A0A9P8UET6_9PEZI</name>
<protein>
    <submittedName>
        <fullName evidence="2">Uncharacterized protein</fullName>
    </submittedName>
</protein>
<accession>A0A9P8UET6</accession>
<proteinExistence type="predicted"/>
<keyword evidence="3" id="KW-1185">Reference proteome</keyword>
<evidence type="ECO:0000313" key="3">
    <source>
        <dbReference type="Proteomes" id="UP000758603"/>
    </source>
</evidence>
<feature type="region of interest" description="Disordered" evidence="1">
    <location>
        <begin position="31"/>
        <end position="111"/>
    </location>
</feature>
<sequence length="111" mass="11109">MSSIGQDIKSAIKGVHGAGEALRGSVNGAADSALDTDAKHPAAQQSQLKNESIRQKGKADMSSADSMIARHEAKHHGTGAPAQTQPVEGAHAFDGTGATGAGGTGTRTGTY</sequence>
<comment type="caution">
    <text evidence="2">The sequence shown here is derived from an EMBL/GenBank/DDBJ whole genome shotgun (WGS) entry which is preliminary data.</text>
</comment>
<organism evidence="2 3">
    <name type="scientific">Truncatella angustata</name>
    <dbReference type="NCBI Taxonomy" id="152316"/>
    <lineage>
        <taxon>Eukaryota</taxon>
        <taxon>Fungi</taxon>
        <taxon>Dikarya</taxon>
        <taxon>Ascomycota</taxon>
        <taxon>Pezizomycotina</taxon>
        <taxon>Sordariomycetes</taxon>
        <taxon>Xylariomycetidae</taxon>
        <taxon>Amphisphaeriales</taxon>
        <taxon>Sporocadaceae</taxon>
        <taxon>Truncatella</taxon>
    </lineage>
</organism>
<feature type="compositionally biased region" description="Gly residues" evidence="1">
    <location>
        <begin position="97"/>
        <end position="111"/>
    </location>
</feature>